<name>A0A432XRI7_9GAMM</name>
<reference evidence="2" key="1">
    <citation type="journal article" date="2018" name="Front. Microbiol.">
        <title>Genome-Based Analysis Reveals the Taxonomy and Diversity of the Family Idiomarinaceae.</title>
        <authorList>
            <person name="Liu Y."/>
            <person name="Lai Q."/>
            <person name="Shao Z."/>
        </authorList>
    </citation>
    <scope>NUCLEOTIDE SEQUENCE [LARGE SCALE GENOMIC DNA]</scope>
    <source>
        <strain evidence="2">BH195</strain>
    </source>
</reference>
<comment type="caution">
    <text evidence="1">The sequence shown here is derived from an EMBL/GenBank/DDBJ whole genome shotgun (WGS) entry which is preliminary data.</text>
</comment>
<protein>
    <submittedName>
        <fullName evidence="1">Uncharacterized protein</fullName>
    </submittedName>
</protein>
<dbReference type="EMBL" id="PIPW01000005">
    <property type="protein sequence ID" value="RUO51345.1"/>
    <property type="molecule type" value="Genomic_DNA"/>
</dbReference>
<dbReference type="RefSeq" id="WP_126764517.1">
    <property type="nucleotide sequence ID" value="NZ_JBHLTZ010000002.1"/>
</dbReference>
<proteinExistence type="predicted"/>
<evidence type="ECO:0000313" key="2">
    <source>
        <dbReference type="Proteomes" id="UP000287198"/>
    </source>
</evidence>
<sequence>MNDATKSSTADSSAQLWNNSQLEALAALNLPQWHKTAVTTAEASAGETTYFYKLQDWILSCPVPIPVTVQSWHRDVFRTLAPDSQQRPTEISASIAERTEGVKFLELPELTMPELDAAQKRDLWLRICNSDD</sequence>
<organism evidence="1 2">
    <name type="scientific">Pseudidiomarina halophila</name>
    <dbReference type="NCBI Taxonomy" id="1449799"/>
    <lineage>
        <taxon>Bacteria</taxon>
        <taxon>Pseudomonadati</taxon>
        <taxon>Pseudomonadota</taxon>
        <taxon>Gammaproteobacteria</taxon>
        <taxon>Alteromonadales</taxon>
        <taxon>Idiomarinaceae</taxon>
        <taxon>Pseudidiomarina</taxon>
    </lineage>
</organism>
<accession>A0A432XRI7</accession>
<gene>
    <name evidence="1" type="ORF">CWI69_11710</name>
</gene>
<dbReference type="Proteomes" id="UP000287198">
    <property type="component" value="Unassembled WGS sequence"/>
</dbReference>
<keyword evidence="2" id="KW-1185">Reference proteome</keyword>
<dbReference type="AlphaFoldDB" id="A0A432XRI7"/>
<evidence type="ECO:0000313" key="1">
    <source>
        <dbReference type="EMBL" id="RUO51345.1"/>
    </source>
</evidence>